<dbReference type="AlphaFoldDB" id="A0AA36DGM3"/>
<evidence type="ECO:0000256" key="5">
    <source>
        <dbReference type="ARBA" id="ARBA00023136"/>
    </source>
</evidence>
<keyword evidence="3 7" id="KW-0812">Transmembrane</keyword>
<feature type="region of interest" description="Disordered" evidence="6">
    <location>
        <begin position="531"/>
        <end position="630"/>
    </location>
</feature>
<feature type="transmembrane region" description="Helical" evidence="7">
    <location>
        <begin position="401"/>
        <end position="421"/>
    </location>
</feature>
<proteinExistence type="inferred from homology"/>
<keyword evidence="5 7" id="KW-0472">Membrane</keyword>
<evidence type="ECO:0000256" key="3">
    <source>
        <dbReference type="ARBA" id="ARBA00022692"/>
    </source>
</evidence>
<dbReference type="Pfam" id="PF05346">
    <property type="entry name" value="DUF747"/>
    <property type="match status" value="1"/>
</dbReference>
<evidence type="ECO:0000313" key="9">
    <source>
        <dbReference type="Proteomes" id="UP001177023"/>
    </source>
</evidence>
<organism evidence="8 9">
    <name type="scientific">Mesorhabditis spiculigera</name>
    <dbReference type="NCBI Taxonomy" id="96644"/>
    <lineage>
        <taxon>Eukaryota</taxon>
        <taxon>Metazoa</taxon>
        <taxon>Ecdysozoa</taxon>
        <taxon>Nematoda</taxon>
        <taxon>Chromadorea</taxon>
        <taxon>Rhabditida</taxon>
        <taxon>Rhabditina</taxon>
        <taxon>Rhabditomorpha</taxon>
        <taxon>Rhabditoidea</taxon>
        <taxon>Rhabditidae</taxon>
        <taxon>Mesorhabditinae</taxon>
        <taxon>Mesorhabditis</taxon>
    </lineage>
</organism>
<feature type="transmembrane region" description="Helical" evidence="7">
    <location>
        <begin position="128"/>
        <end position="149"/>
    </location>
</feature>
<feature type="region of interest" description="Disordered" evidence="6">
    <location>
        <begin position="1"/>
        <end position="27"/>
    </location>
</feature>
<comment type="caution">
    <text evidence="8">The sequence shown here is derived from an EMBL/GenBank/DDBJ whole genome shotgun (WGS) entry which is preliminary data.</text>
</comment>
<dbReference type="GO" id="GO:0036064">
    <property type="term" value="C:ciliary basal body"/>
    <property type="evidence" value="ECO:0007669"/>
    <property type="project" value="TreeGrafter"/>
</dbReference>
<dbReference type="EMBL" id="CATQJA010002707">
    <property type="protein sequence ID" value="CAJ0586181.1"/>
    <property type="molecule type" value="Genomic_DNA"/>
</dbReference>
<dbReference type="GO" id="GO:0045724">
    <property type="term" value="P:positive regulation of cilium assembly"/>
    <property type="evidence" value="ECO:0007669"/>
    <property type="project" value="TreeGrafter"/>
</dbReference>
<feature type="non-terminal residue" evidence="8">
    <location>
        <position position="1"/>
    </location>
</feature>
<feature type="compositionally biased region" description="Basic and acidic residues" evidence="6">
    <location>
        <begin position="570"/>
        <end position="586"/>
    </location>
</feature>
<comment type="subcellular location">
    <subcellularLocation>
        <location evidence="1">Membrane</location>
        <topology evidence="1">Multi-pass membrane protein</topology>
    </subcellularLocation>
</comment>
<dbReference type="GO" id="GO:0005789">
    <property type="term" value="C:endoplasmic reticulum membrane"/>
    <property type="evidence" value="ECO:0007669"/>
    <property type="project" value="TreeGrafter"/>
</dbReference>
<accession>A0AA36DGM3</accession>
<evidence type="ECO:0000256" key="1">
    <source>
        <dbReference type="ARBA" id="ARBA00004141"/>
    </source>
</evidence>
<sequence length="653" mass="74210">MPEEDPPGASGFHLGSDDENEPALRLRKKNSHVRLDEKLTIICDTETPSTSDTEPLCRDEPKASPKNPESADSLGFLSYFWSELTRGYSLDNDQTRYTEKRRKVYAFFQIPYEFEKFVLFGTLQCVDAFLYLVTFLPIRFLISLLNALFQRRWFATAEICDILKVVIIVTSSYFMQYIDTSVVYHLVRGQGVIKLYMMFNMLEVADKLLSSFGQDVLDSLFWTANERKRRGNVFWTTFHLGMAIFYVTGHTFLVLLQATTLNVAFNSHNQSLLMILMSNNFVEIKGSVFKKFAKANLFQMSCSDIRERFHIMALLFVVFMRNMMAVNWSVDHLKEMLPDFVIVLVAELIVDYLKHAFITKFNEINAEVYQDYTLTIAFDVVKSRDDGAFTHYSDQVSRRMGFIPIPLLVMIFHVLHQTFSLTNTTNLVLFGLVWVLMLSIKVGNGVALMVNACQHVSAYRELQKQAEQNRIFRQRITGKKSKSAPSSPKISIIDFNDICHQPSTTHGFTISDVLTQLEHLKLGEPRSPAVASIIGDERTPRRTKSFGNLSRQKRDNSEPPAGSQELGSVVEERRISYEDKERREGADGPTSAGGAAGQQSPTKKPARLDWPSPAPKPKDEKPITVPGGDSETLLSEVTAYKMLQPEQGVERIE</sequence>
<protein>
    <submittedName>
        <fullName evidence="8">Uncharacterized protein</fullName>
    </submittedName>
</protein>
<evidence type="ECO:0000256" key="2">
    <source>
        <dbReference type="ARBA" id="ARBA00008803"/>
    </source>
</evidence>
<feature type="transmembrane region" description="Helical" evidence="7">
    <location>
        <begin position="427"/>
        <end position="450"/>
    </location>
</feature>
<evidence type="ECO:0000256" key="7">
    <source>
        <dbReference type="SAM" id="Phobius"/>
    </source>
</evidence>
<keyword evidence="9" id="KW-1185">Reference proteome</keyword>
<evidence type="ECO:0000256" key="6">
    <source>
        <dbReference type="SAM" id="MobiDB-lite"/>
    </source>
</evidence>
<keyword evidence="4 7" id="KW-1133">Transmembrane helix</keyword>
<feature type="region of interest" description="Disordered" evidence="6">
    <location>
        <begin position="44"/>
        <end position="70"/>
    </location>
</feature>
<dbReference type="InterPro" id="IPR008010">
    <property type="entry name" value="Tatp1"/>
</dbReference>
<dbReference type="PANTHER" id="PTHR13317">
    <property type="entry name" value="TRANSMEMBRANE ANTERIOR POSTERIOR TRANSFORMATION PROTEIN 1 HOMOLOG"/>
    <property type="match status" value="1"/>
</dbReference>
<name>A0AA36DGM3_9BILA</name>
<reference evidence="8" key="1">
    <citation type="submission" date="2023-06" db="EMBL/GenBank/DDBJ databases">
        <authorList>
            <person name="Delattre M."/>
        </authorList>
    </citation>
    <scope>NUCLEOTIDE SEQUENCE</scope>
    <source>
        <strain evidence="8">AF72</strain>
    </source>
</reference>
<feature type="transmembrane region" description="Helical" evidence="7">
    <location>
        <begin position="270"/>
        <end position="288"/>
    </location>
</feature>
<dbReference type="PANTHER" id="PTHR13317:SF4">
    <property type="entry name" value="TRANSMEMBRANE ANTERIOR POSTERIOR TRANSFORMATION PROTEIN 1 HOMOLOG"/>
    <property type="match status" value="1"/>
</dbReference>
<feature type="transmembrane region" description="Helical" evidence="7">
    <location>
        <begin position="309"/>
        <end position="330"/>
    </location>
</feature>
<evidence type="ECO:0000313" key="8">
    <source>
        <dbReference type="EMBL" id="CAJ0586181.1"/>
    </source>
</evidence>
<gene>
    <name evidence="8" type="ORF">MSPICULIGERA_LOCUS24188</name>
</gene>
<comment type="similarity">
    <text evidence="2">Belongs to the TAPT1 family.</text>
</comment>
<feature type="transmembrane region" description="Helical" evidence="7">
    <location>
        <begin position="233"/>
        <end position="258"/>
    </location>
</feature>
<evidence type="ECO:0000256" key="4">
    <source>
        <dbReference type="ARBA" id="ARBA00022989"/>
    </source>
</evidence>
<dbReference type="Proteomes" id="UP001177023">
    <property type="component" value="Unassembled WGS sequence"/>
</dbReference>